<evidence type="ECO:0000313" key="6">
    <source>
        <dbReference type="EMBL" id="ATB32691.1"/>
    </source>
</evidence>
<evidence type="ECO:0000256" key="4">
    <source>
        <dbReference type="ARBA" id="ARBA00023136"/>
    </source>
</evidence>
<dbReference type="InterPro" id="IPR019109">
    <property type="entry name" value="MamF_MmsF"/>
</dbReference>
<feature type="transmembrane region" description="Helical" evidence="5">
    <location>
        <begin position="29"/>
        <end position="49"/>
    </location>
</feature>
<organism evidence="6 7">
    <name type="scientific">Melittangium boletus DSM 14713</name>
    <dbReference type="NCBI Taxonomy" id="1294270"/>
    <lineage>
        <taxon>Bacteria</taxon>
        <taxon>Pseudomonadati</taxon>
        <taxon>Myxococcota</taxon>
        <taxon>Myxococcia</taxon>
        <taxon>Myxococcales</taxon>
        <taxon>Cystobacterineae</taxon>
        <taxon>Archangiaceae</taxon>
        <taxon>Melittangium</taxon>
    </lineage>
</organism>
<evidence type="ECO:0000313" key="7">
    <source>
        <dbReference type="Proteomes" id="UP000217289"/>
    </source>
</evidence>
<dbReference type="RefSeq" id="WP_095980845.1">
    <property type="nucleotide sequence ID" value="NZ_CP022163.1"/>
</dbReference>
<accession>A0A250INC3</accession>
<feature type="transmembrane region" description="Helical" evidence="5">
    <location>
        <begin position="74"/>
        <end position="107"/>
    </location>
</feature>
<keyword evidence="7" id="KW-1185">Reference proteome</keyword>
<keyword evidence="3 5" id="KW-1133">Transmembrane helix</keyword>
<evidence type="ECO:0008006" key="8">
    <source>
        <dbReference type="Google" id="ProtNLM"/>
    </source>
</evidence>
<dbReference type="Proteomes" id="UP000217289">
    <property type="component" value="Chromosome"/>
</dbReference>
<protein>
    <recommendedName>
        <fullName evidence="8">Orotate phosphoribosyltransferase</fullName>
    </recommendedName>
</protein>
<evidence type="ECO:0000256" key="2">
    <source>
        <dbReference type="ARBA" id="ARBA00022692"/>
    </source>
</evidence>
<dbReference type="Pfam" id="PF09685">
    <property type="entry name" value="MamF_MmsF"/>
    <property type="match status" value="1"/>
</dbReference>
<dbReference type="AlphaFoldDB" id="A0A250INC3"/>
<keyword evidence="2 5" id="KW-0812">Transmembrane</keyword>
<sequence>METRQHEGFITGSPAPTADEKTWGMLAHLSALVTGIFGFSFLGPLIVMLTKGKESAWVEQHAKESLNFQISVTIVSWVTVITMFCLVGFLLVPVLLAALVLTIIAGIKANNGETYRYPASIRLVK</sequence>
<dbReference type="OrthoDB" id="9808930at2"/>
<evidence type="ECO:0000256" key="1">
    <source>
        <dbReference type="ARBA" id="ARBA00004141"/>
    </source>
</evidence>
<evidence type="ECO:0000256" key="3">
    <source>
        <dbReference type="ARBA" id="ARBA00022989"/>
    </source>
</evidence>
<evidence type="ECO:0000256" key="5">
    <source>
        <dbReference type="SAM" id="Phobius"/>
    </source>
</evidence>
<dbReference type="KEGG" id="mbd:MEBOL_006180"/>
<proteinExistence type="predicted"/>
<name>A0A250INC3_9BACT</name>
<reference evidence="6 7" key="1">
    <citation type="submission" date="2017-06" db="EMBL/GenBank/DDBJ databases">
        <authorList>
            <person name="Kim H.J."/>
            <person name="Triplett B.A."/>
        </authorList>
    </citation>
    <scope>NUCLEOTIDE SEQUENCE [LARGE SCALE GENOMIC DNA]</scope>
    <source>
        <strain evidence="6 7">DSM 14713</strain>
    </source>
</reference>
<gene>
    <name evidence="6" type="ORF">MEBOL_006180</name>
</gene>
<comment type="subcellular location">
    <subcellularLocation>
        <location evidence="1">Membrane</location>
        <topology evidence="1">Multi-pass membrane protein</topology>
    </subcellularLocation>
</comment>
<dbReference type="EMBL" id="CP022163">
    <property type="protein sequence ID" value="ATB32691.1"/>
    <property type="molecule type" value="Genomic_DNA"/>
</dbReference>
<keyword evidence="4 5" id="KW-0472">Membrane</keyword>